<dbReference type="Pfam" id="PF24098">
    <property type="entry name" value="DUF7380"/>
    <property type="match status" value="1"/>
</dbReference>
<dbReference type="InterPro" id="IPR025209">
    <property type="entry name" value="DUF4209"/>
</dbReference>
<gene>
    <name evidence="3" type="ORF">GND69_003101</name>
</gene>
<dbReference type="RefSeq" id="WP_121768184.1">
    <property type="nucleotide sequence ID" value="NZ_PVNQ01000004.1"/>
</dbReference>
<comment type="caution">
    <text evidence="3">The sequence shown here is derived from an EMBL/GenBank/DDBJ whole genome shotgun (WGS) entry which is preliminary data.</text>
</comment>
<dbReference type="AlphaFoldDB" id="A0A735RG82"/>
<sequence length="602" mass="69486">MKKDIKEMERMIDIINACSMDITSYGDISYNLLVHKENSSSDLFKKINTILNARIHLKKKNTFYVEPSTGKNLSDLLSEDDLDNIAFLAEKITHLPVRGRLYDVLWLYKKPRQRNFASEALNAFSSLDIKEDNWYGYVKDVFYRALYLPKFTQEFSAYDVIESKIMACFHETNNPYLFCEMADIITSNSIKNEDDVLINKVIRTFIYKSKKSKDYVSAYRCLTILYERYKNDIFQGNGDHKCQLVNLYHARLLDEEGREYQGLHAVNCFNESLKKYKASKITLRGIFDVDEAITALKAMIRKEGKHAYESMAIIKTEPLDISVEVNRAIELVSEQKDIIHSLYNFCFIAHPVNKKRMIKDAVDSIRNHPFQSIFPSIVTDRDGRVLAKTNGVEIDELKDEDYSLENIIIPLSQGFSIYISLQIQARIAPALKQICEEYYIDYKVIKDLCEHCGFIPDSKIALFSQALHFGFEYNFSASVHLLAPLLEDIIRKILYDQGEYPAIIDKNAKSTEVSISTLLDKPKAKEVFDENFLFELKMLLTNNIGSNLRNAVAHGLLDDDTASGGDVVYLWWRIFRWVMLSVVIGHNEYQELKNAPVIEESE</sequence>
<organism evidence="3">
    <name type="scientific">Salmonella enterica subsp. diarizonae serovar 48:i:z</name>
    <dbReference type="NCBI Taxonomy" id="1192842"/>
    <lineage>
        <taxon>Bacteria</taxon>
        <taxon>Pseudomonadati</taxon>
        <taxon>Pseudomonadota</taxon>
        <taxon>Gammaproteobacteria</taxon>
        <taxon>Enterobacterales</taxon>
        <taxon>Enterobacteriaceae</taxon>
        <taxon>Salmonella</taxon>
    </lineage>
</organism>
<dbReference type="EMBL" id="DAASUW010000019">
    <property type="protein sequence ID" value="HAE7123302.1"/>
    <property type="molecule type" value="Genomic_DNA"/>
</dbReference>
<proteinExistence type="predicted"/>
<reference evidence="3" key="1">
    <citation type="journal article" date="2018" name="Genome Biol.">
        <title>SKESA: strategic k-mer extension for scrupulous assemblies.</title>
        <authorList>
            <person name="Souvorov A."/>
            <person name="Agarwala R."/>
            <person name="Lipman D.J."/>
        </authorList>
    </citation>
    <scope>NUCLEOTIDE SEQUENCE</scope>
    <source>
        <strain evidence="3">128-87</strain>
    </source>
</reference>
<reference evidence="3" key="2">
    <citation type="submission" date="2018-07" db="EMBL/GenBank/DDBJ databases">
        <authorList>
            <consortium name="NCBI Pathogen Detection Project"/>
        </authorList>
    </citation>
    <scope>NUCLEOTIDE SEQUENCE</scope>
    <source>
        <strain evidence="3">128-87</strain>
    </source>
</reference>
<feature type="domain" description="DUF4209" evidence="1">
    <location>
        <begin position="487"/>
        <end position="574"/>
    </location>
</feature>
<evidence type="ECO:0000259" key="2">
    <source>
        <dbReference type="Pfam" id="PF24098"/>
    </source>
</evidence>
<feature type="domain" description="DUF7380" evidence="2">
    <location>
        <begin position="48"/>
        <end position="150"/>
    </location>
</feature>
<accession>A0A735RG82</accession>
<evidence type="ECO:0000313" key="3">
    <source>
        <dbReference type="EMBL" id="HAE7123302.1"/>
    </source>
</evidence>
<dbReference type="Pfam" id="PF13910">
    <property type="entry name" value="DUF4209"/>
    <property type="match status" value="1"/>
</dbReference>
<protein>
    <submittedName>
        <fullName evidence="3">DUF4209 domain-containing protein</fullName>
    </submittedName>
</protein>
<evidence type="ECO:0000259" key="1">
    <source>
        <dbReference type="Pfam" id="PF13910"/>
    </source>
</evidence>
<dbReference type="InterPro" id="IPR055804">
    <property type="entry name" value="DUF7380"/>
</dbReference>
<name>A0A735RG82_SALDZ</name>